<keyword evidence="3" id="KW-1185">Reference proteome</keyword>
<feature type="transmembrane region" description="Helical" evidence="1">
    <location>
        <begin position="72"/>
        <end position="91"/>
    </location>
</feature>
<dbReference type="EMBL" id="RZNH01000016">
    <property type="protein sequence ID" value="NOU60312.1"/>
    <property type="molecule type" value="Genomic_DNA"/>
</dbReference>
<dbReference type="Proteomes" id="UP000732105">
    <property type="component" value="Unassembled WGS sequence"/>
</dbReference>
<feature type="transmembrane region" description="Helical" evidence="1">
    <location>
        <begin position="129"/>
        <end position="149"/>
    </location>
</feature>
<keyword evidence="1" id="KW-0472">Membrane</keyword>
<comment type="caution">
    <text evidence="2">The sequence shown here is derived from an EMBL/GenBank/DDBJ whole genome shotgun (WGS) entry which is preliminary data.</text>
</comment>
<protein>
    <submittedName>
        <fullName evidence="2">Uncharacterized protein</fullName>
    </submittedName>
</protein>
<gene>
    <name evidence="2" type="ORF">ELS83_10780</name>
</gene>
<evidence type="ECO:0000313" key="3">
    <source>
        <dbReference type="Proteomes" id="UP000732105"/>
    </source>
</evidence>
<organism evidence="2 3">
    <name type="scientific">Marinifilum caeruleilacunae</name>
    <dbReference type="NCBI Taxonomy" id="2499076"/>
    <lineage>
        <taxon>Bacteria</taxon>
        <taxon>Pseudomonadati</taxon>
        <taxon>Bacteroidota</taxon>
        <taxon>Bacteroidia</taxon>
        <taxon>Marinilabiliales</taxon>
        <taxon>Marinifilaceae</taxon>
    </lineage>
</organism>
<evidence type="ECO:0000256" key="1">
    <source>
        <dbReference type="SAM" id="Phobius"/>
    </source>
</evidence>
<keyword evidence="1" id="KW-0812">Transmembrane</keyword>
<name>A0ABX1WW33_9BACT</name>
<proteinExistence type="predicted"/>
<feature type="transmembrane region" description="Helical" evidence="1">
    <location>
        <begin position="45"/>
        <end position="66"/>
    </location>
</feature>
<feature type="transmembrane region" description="Helical" evidence="1">
    <location>
        <begin position="161"/>
        <end position="179"/>
    </location>
</feature>
<evidence type="ECO:0000313" key="2">
    <source>
        <dbReference type="EMBL" id="NOU60312.1"/>
    </source>
</evidence>
<keyword evidence="1" id="KW-1133">Transmembrane helix</keyword>
<sequence length="203" mass="23661">MELDELKSLWEEQDKKLEANLKLNEDLLKKRNLDRSKGELQKPMIYEIFNSTMLVVLLIVFGSFIFKEKDNAYQLIAGLCSVLLSVMYLVFSMSKIAAFQKVDCYHLSVVQLQMRLEKLKRVILRYRKVELILTPLFIVVILPVFSKLLTGVDVFQKINSLVAPFVVGLLVAIPVMIYINRNLYDKKLENTRRFLAEIEELEK</sequence>
<reference evidence="2 3" key="1">
    <citation type="submission" date="2018-12" db="EMBL/GenBank/DDBJ databases">
        <title>Marinifilum JC070 sp. nov., a marine bacterium isolated from Yongle Blue Hole in the South China Sea.</title>
        <authorList>
            <person name="Fu T."/>
        </authorList>
    </citation>
    <scope>NUCLEOTIDE SEQUENCE [LARGE SCALE GENOMIC DNA]</scope>
    <source>
        <strain evidence="2 3">JC070</strain>
    </source>
</reference>
<dbReference type="RefSeq" id="WP_171595598.1">
    <property type="nucleotide sequence ID" value="NZ_RZNH01000016.1"/>
</dbReference>
<accession>A0ABX1WW33</accession>